<sequence>MYGEYRTGDYLLPYYKEFFKNNYNVEVDFFCSVKLTRSYMNSDVELNNKTANI</sequence>
<dbReference type="EMBL" id="UINC01153950">
    <property type="protein sequence ID" value="SVD48949.1"/>
    <property type="molecule type" value="Genomic_DNA"/>
</dbReference>
<evidence type="ECO:0000313" key="1">
    <source>
        <dbReference type="EMBL" id="SVD48949.1"/>
    </source>
</evidence>
<dbReference type="AlphaFoldDB" id="A0A382VQX1"/>
<gene>
    <name evidence="1" type="ORF">METZ01_LOCUS401803</name>
</gene>
<proteinExistence type="predicted"/>
<accession>A0A382VQX1</accession>
<protein>
    <submittedName>
        <fullName evidence="1">Uncharacterized protein</fullName>
    </submittedName>
</protein>
<organism evidence="1">
    <name type="scientific">marine metagenome</name>
    <dbReference type="NCBI Taxonomy" id="408172"/>
    <lineage>
        <taxon>unclassified sequences</taxon>
        <taxon>metagenomes</taxon>
        <taxon>ecological metagenomes</taxon>
    </lineage>
</organism>
<reference evidence="1" key="1">
    <citation type="submission" date="2018-05" db="EMBL/GenBank/DDBJ databases">
        <authorList>
            <person name="Lanie J.A."/>
            <person name="Ng W.-L."/>
            <person name="Kazmierczak K.M."/>
            <person name="Andrzejewski T.M."/>
            <person name="Davidsen T.M."/>
            <person name="Wayne K.J."/>
            <person name="Tettelin H."/>
            <person name="Glass J.I."/>
            <person name="Rusch D."/>
            <person name="Podicherti R."/>
            <person name="Tsui H.-C.T."/>
            <person name="Winkler M.E."/>
        </authorList>
    </citation>
    <scope>NUCLEOTIDE SEQUENCE</scope>
</reference>
<feature type="non-terminal residue" evidence="1">
    <location>
        <position position="53"/>
    </location>
</feature>
<name>A0A382VQX1_9ZZZZ</name>